<dbReference type="InterPro" id="IPR017907">
    <property type="entry name" value="Znf_RING_CS"/>
</dbReference>
<dbReference type="SUPFAM" id="SSF49899">
    <property type="entry name" value="Concanavalin A-like lectins/glucanases"/>
    <property type="match status" value="1"/>
</dbReference>
<name>A0A8C4TJH4_ERPCA</name>
<dbReference type="CDD" id="cd16040">
    <property type="entry name" value="SPRY_PRY_SNTX"/>
    <property type="match status" value="1"/>
</dbReference>
<dbReference type="InterPro" id="IPR006574">
    <property type="entry name" value="PRY"/>
</dbReference>
<dbReference type="InterPro" id="IPR051051">
    <property type="entry name" value="E3_ubiq-ligase_TRIM/RNF"/>
</dbReference>
<reference evidence="11" key="2">
    <citation type="submission" date="2025-08" db="UniProtKB">
        <authorList>
            <consortium name="Ensembl"/>
        </authorList>
    </citation>
    <scope>IDENTIFICATION</scope>
</reference>
<dbReference type="SMART" id="SM00589">
    <property type="entry name" value="PRY"/>
    <property type="match status" value="1"/>
</dbReference>
<feature type="domain" description="B box-type" evidence="9">
    <location>
        <begin position="148"/>
        <end position="188"/>
    </location>
</feature>
<keyword evidence="2" id="KW-0479">Metal-binding</keyword>
<dbReference type="PROSITE" id="PS00518">
    <property type="entry name" value="ZF_RING_1"/>
    <property type="match status" value="1"/>
</dbReference>
<dbReference type="GO" id="GO:0045087">
    <property type="term" value="P:innate immune response"/>
    <property type="evidence" value="ECO:0007669"/>
    <property type="project" value="UniProtKB-KW"/>
</dbReference>
<sequence length="454" mass="51432">MAAAQLPASVDQHTCSACLVVLQDLVAIPCGHSFCMVCIDVYWKQFGTEGIYTCHQCRQTFDLKPPFNRNATLADVTATLKGVLVSEAPSQSYAGPDDVPCDVCTGRKLRAEKTCSSCMHSYCETHLRPHRESEDLKTHKLEEPSGSLKDKLCTKHQKVLESFCRTDEICVCLLCEEAEHNGHEMVTPDMERSVRQSLLENRMAEMKKRIEEKEKKLEETKETVVRIQVSHVSSSDTTMESQIKFFVFDTLFPSVLNLVFHNFFTHLLFNSLHLDSCPLTLDLNTVNKWLHLSEENKKVTNKRAVTQYPDHPDRFDSRSQVLCREALSGTRCYWEAEWSGEGATIGVAYEGISRKGWKYECLLGRNDKSWSLSCSDSHYSVWYNNMKTEICAPCSHRIGVYLDCPAGSLSFYSVSDAMTLLHRIKTSFTEPLYAGFGVGWHSTVTICPLSPFEH</sequence>
<feature type="domain" description="RING-type" evidence="8">
    <location>
        <begin position="15"/>
        <end position="58"/>
    </location>
</feature>
<dbReference type="GeneTree" id="ENSGT01150000286950"/>
<dbReference type="SMART" id="SM00449">
    <property type="entry name" value="SPRY"/>
    <property type="match status" value="1"/>
</dbReference>
<reference evidence="11" key="1">
    <citation type="submission" date="2021-06" db="EMBL/GenBank/DDBJ databases">
        <authorList>
            <consortium name="Wellcome Sanger Institute Data Sharing"/>
        </authorList>
    </citation>
    <scope>NUCLEOTIDE SEQUENCE [LARGE SCALE GENOMIC DNA]</scope>
</reference>
<dbReference type="InterPro" id="IPR001870">
    <property type="entry name" value="B30.2/SPRY"/>
</dbReference>
<dbReference type="GO" id="GO:0005737">
    <property type="term" value="C:cytoplasm"/>
    <property type="evidence" value="ECO:0007669"/>
    <property type="project" value="UniProtKB-ARBA"/>
</dbReference>
<keyword evidence="12" id="KW-1185">Reference proteome</keyword>
<dbReference type="InterPro" id="IPR001841">
    <property type="entry name" value="Znf_RING"/>
</dbReference>
<dbReference type="CDD" id="cd19769">
    <property type="entry name" value="Bbox2_TRIM16-like"/>
    <property type="match status" value="1"/>
</dbReference>
<evidence type="ECO:0000313" key="12">
    <source>
        <dbReference type="Proteomes" id="UP000694620"/>
    </source>
</evidence>
<evidence type="ECO:0000259" key="8">
    <source>
        <dbReference type="PROSITE" id="PS50089"/>
    </source>
</evidence>
<dbReference type="Ensembl" id="ENSECRT00000034092.1">
    <property type="protein sequence ID" value="ENSECRP00000033364.1"/>
    <property type="gene ID" value="ENSECRG00000022586.1"/>
</dbReference>
<keyword evidence="3 6" id="KW-0863">Zinc-finger</keyword>
<evidence type="ECO:0000313" key="11">
    <source>
        <dbReference type="Ensembl" id="ENSECRP00000033364.1"/>
    </source>
</evidence>
<dbReference type="PROSITE" id="PS50188">
    <property type="entry name" value="B302_SPRY"/>
    <property type="match status" value="1"/>
</dbReference>
<dbReference type="PANTHER" id="PTHR25465">
    <property type="entry name" value="B-BOX DOMAIN CONTAINING"/>
    <property type="match status" value="1"/>
</dbReference>
<dbReference type="Pfam" id="PF00643">
    <property type="entry name" value="zf-B_box"/>
    <property type="match status" value="1"/>
</dbReference>
<dbReference type="SUPFAM" id="SSF57850">
    <property type="entry name" value="RING/U-box"/>
    <property type="match status" value="1"/>
</dbReference>
<evidence type="ECO:0000259" key="10">
    <source>
        <dbReference type="PROSITE" id="PS50188"/>
    </source>
</evidence>
<dbReference type="AlphaFoldDB" id="A0A8C4TJH4"/>
<dbReference type="SUPFAM" id="SSF57845">
    <property type="entry name" value="B-box zinc-binding domain"/>
    <property type="match status" value="1"/>
</dbReference>
<dbReference type="InterPro" id="IPR043136">
    <property type="entry name" value="B30.2/SPRY_sf"/>
</dbReference>
<evidence type="ECO:0000256" key="7">
    <source>
        <dbReference type="SAM" id="Coils"/>
    </source>
</evidence>
<dbReference type="InterPro" id="IPR013083">
    <property type="entry name" value="Znf_RING/FYVE/PHD"/>
</dbReference>
<dbReference type="PROSITE" id="PS50119">
    <property type="entry name" value="ZF_BBOX"/>
    <property type="match status" value="1"/>
</dbReference>
<dbReference type="SMART" id="SM00184">
    <property type="entry name" value="RING"/>
    <property type="match status" value="1"/>
</dbReference>
<evidence type="ECO:0000256" key="4">
    <source>
        <dbReference type="ARBA" id="ARBA00022833"/>
    </source>
</evidence>
<evidence type="ECO:0000256" key="1">
    <source>
        <dbReference type="ARBA" id="ARBA00022588"/>
    </source>
</evidence>
<feature type="domain" description="B30.2/SPRY" evidence="10">
    <location>
        <begin position="259"/>
        <end position="453"/>
    </location>
</feature>
<dbReference type="GO" id="GO:0008270">
    <property type="term" value="F:zinc ion binding"/>
    <property type="evidence" value="ECO:0007669"/>
    <property type="project" value="UniProtKB-KW"/>
</dbReference>
<dbReference type="Pfam" id="PF13765">
    <property type="entry name" value="PRY"/>
    <property type="match status" value="1"/>
</dbReference>
<dbReference type="Proteomes" id="UP000694620">
    <property type="component" value="Chromosome 12"/>
</dbReference>
<dbReference type="InterPro" id="IPR003879">
    <property type="entry name" value="Butyrophylin_SPRY"/>
</dbReference>
<feature type="coiled-coil region" evidence="7">
    <location>
        <begin position="196"/>
        <end position="230"/>
    </location>
</feature>
<dbReference type="Gene3D" id="2.60.120.920">
    <property type="match status" value="1"/>
</dbReference>
<dbReference type="InterPro" id="IPR013320">
    <property type="entry name" value="ConA-like_dom_sf"/>
</dbReference>
<evidence type="ECO:0000256" key="3">
    <source>
        <dbReference type="ARBA" id="ARBA00022771"/>
    </source>
</evidence>
<keyword evidence="4" id="KW-0862">Zinc</keyword>
<keyword evidence="1" id="KW-0399">Innate immunity</keyword>
<reference evidence="11" key="3">
    <citation type="submission" date="2025-09" db="UniProtKB">
        <authorList>
            <consortium name="Ensembl"/>
        </authorList>
    </citation>
    <scope>IDENTIFICATION</scope>
</reference>
<dbReference type="Pfam" id="PF15227">
    <property type="entry name" value="zf-C3HC4_4"/>
    <property type="match status" value="1"/>
</dbReference>
<dbReference type="SMART" id="SM00336">
    <property type="entry name" value="BBOX"/>
    <property type="match status" value="1"/>
</dbReference>
<dbReference type="PRINTS" id="PR01407">
    <property type="entry name" value="BUTYPHLNCDUF"/>
</dbReference>
<accession>A0A8C4TJH4</accession>
<keyword evidence="7" id="KW-0175">Coiled coil</keyword>
<evidence type="ECO:0000256" key="6">
    <source>
        <dbReference type="PROSITE-ProRule" id="PRU00024"/>
    </source>
</evidence>
<dbReference type="PROSITE" id="PS50089">
    <property type="entry name" value="ZF_RING_2"/>
    <property type="match status" value="1"/>
</dbReference>
<dbReference type="Gene3D" id="3.30.160.60">
    <property type="entry name" value="Classic Zinc Finger"/>
    <property type="match status" value="1"/>
</dbReference>
<dbReference type="Pfam" id="PF00622">
    <property type="entry name" value="SPRY"/>
    <property type="match status" value="1"/>
</dbReference>
<proteinExistence type="predicted"/>
<evidence type="ECO:0000256" key="2">
    <source>
        <dbReference type="ARBA" id="ARBA00022723"/>
    </source>
</evidence>
<protein>
    <submittedName>
        <fullName evidence="11">Uncharacterized protein</fullName>
    </submittedName>
</protein>
<dbReference type="InterPro" id="IPR000315">
    <property type="entry name" value="Znf_B-box"/>
</dbReference>
<dbReference type="Gene3D" id="4.10.830.40">
    <property type="match status" value="1"/>
</dbReference>
<keyword evidence="5" id="KW-0391">Immunity</keyword>
<dbReference type="InterPro" id="IPR003877">
    <property type="entry name" value="SPRY_dom"/>
</dbReference>
<dbReference type="Gene3D" id="3.30.40.10">
    <property type="entry name" value="Zinc/RING finger domain, C3HC4 (zinc finger)"/>
    <property type="match status" value="1"/>
</dbReference>
<evidence type="ECO:0000256" key="5">
    <source>
        <dbReference type="ARBA" id="ARBA00022859"/>
    </source>
</evidence>
<evidence type="ECO:0000259" key="9">
    <source>
        <dbReference type="PROSITE" id="PS50119"/>
    </source>
</evidence>
<organism evidence="11 12">
    <name type="scientific">Erpetoichthys calabaricus</name>
    <name type="common">Rope fish</name>
    <name type="synonym">Calamoichthys calabaricus</name>
    <dbReference type="NCBI Taxonomy" id="27687"/>
    <lineage>
        <taxon>Eukaryota</taxon>
        <taxon>Metazoa</taxon>
        <taxon>Chordata</taxon>
        <taxon>Craniata</taxon>
        <taxon>Vertebrata</taxon>
        <taxon>Euteleostomi</taxon>
        <taxon>Actinopterygii</taxon>
        <taxon>Polypteriformes</taxon>
        <taxon>Polypteridae</taxon>
        <taxon>Erpetoichthys</taxon>
    </lineage>
</organism>
<dbReference type="PANTHER" id="PTHR25465:SF14">
    <property type="entry name" value="E3 UBIQUITIN-PROTEIN LIGASE TRIM65"/>
    <property type="match status" value="1"/>
</dbReference>